<dbReference type="STRING" id="45286.A0A0X8HRE3"/>
<dbReference type="GO" id="GO:0046394">
    <property type="term" value="P:carboxylic acid biosynthetic process"/>
    <property type="evidence" value="ECO:0007669"/>
    <property type="project" value="UniProtKB-ARBA"/>
</dbReference>
<sequence length="496" mass="54924">MFTNITIPQLGLTVKQPLGLFINNEFVASSTGDTIDTYNPCTKELITSFYAGSEQDVDRAVLAARNAYENSWRYTTPRERADLLDRLYEVLKEEKHVLGAIEALDAGKPFNFNAAGDVEHLLDVTKYYAGAADKFNGGESRALNQDKFSYTVKEPYGVVAQIIPWNYPLSIAGWKIKGCLAAGNCIVIKPAENTSLSLLYFAQMFVKAGFPPGVVNVVPGYGNIVGARLSAHPDVDKISFTGSTEVGQKVMSAAALSNMKDVKLECGGKSPAVVFEDADLENTIKQVAFGIYYNTGQCCSANSRIYVQDSIYDKFIAQFREHVTNTWKYSANLDVFDDECVYGPLISQVQFDRVCKYINHGKNVEKLECIEMGEWPEKGYFIPPIFFLNVPQDSKLMKEEIFGPVAVIAKFHDYDEVIKKANDSKYGLAACVFTENVRLAQRFIRDARAGTVWVNSSNDEEVILPFGGYKMSGIGRELGAAGMDSYLQTKAVLTNL</sequence>
<keyword evidence="2 5" id="KW-0560">Oxidoreductase</keyword>
<name>A0A0X8HRE3_9SACH</name>
<evidence type="ECO:0000256" key="4">
    <source>
        <dbReference type="PROSITE-ProRule" id="PRU10007"/>
    </source>
</evidence>
<evidence type="ECO:0000256" key="1">
    <source>
        <dbReference type="ARBA" id="ARBA00009986"/>
    </source>
</evidence>
<dbReference type="InterPro" id="IPR016162">
    <property type="entry name" value="Ald_DH_N"/>
</dbReference>
<feature type="domain" description="Aldehyde dehydrogenase" evidence="6">
    <location>
        <begin position="27"/>
        <end position="492"/>
    </location>
</feature>
<reference evidence="7 8" key="1">
    <citation type="submission" date="2016-01" db="EMBL/GenBank/DDBJ databases">
        <title>Genome sequence of the yeast Holleya sinecauda.</title>
        <authorList>
            <person name="Dietrich F.S."/>
        </authorList>
    </citation>
    <scope>NUCLEOTIDE SEQUENCE [LARGE SCALE GENOMIC DNA]</scope>
    <source>
        <strain evidence="7 8">ATCC 58844</strain>
    </source>
</reference>
<evidence type="ECO:0000256" key="5">
    <source>
        <dbReference type="RuleBase" id="RU003345"/>
    </source>
</evidence>
<accession>A0A0X8HRE3</accession>
<dbReference type="Gene3D" id="3.40.605.10">
    <property type="entry name" value="Aldehyde Dehydrogenase, Chain A, domain 1"/>
    <property type="match status" value="1"/>
</dbReference>
<dbReference type="GO" id="GO:0006598">
    <property type="term" value="P:polyamine catabolic process"/>
    <property type="evidence" value="ECO:0007669"/>
    <property type="project" value="TreeGrafter"/>
</dbReference>
<dbReference type="SUPFAM" id="SSF53720">
    <property type="entry name" value="ALDH-like"/>
    <property type="match status" value="1"/>
</dbReference>
<dbReference type="InterPro" id="IPR016163">
    <property type="entry name" value="Ald_DH_C"/>
</dbReference>
<evidence type="ECO:0000313" key="8">
    <source>
        <dbReference type="Proteomes" id="UP000243052"/>
    </source>
</evidence>
<dbReference type="PANTHER" id="PTHR43720:SF2">
    <property type="entry name" value="2-AMINOMUCONIC SEMIALDEHYDE DEHYDROGENASE"/>
    <property type="match status" value="1"/>
</dbReference>
<dbReference type="OrthoDB" id="310895at2759"/>
<dbReference type="GeneID" id="28723282"/>
<feature type="active site" evidence="4">
    <location>
        <position position="265"/>
    </location>
</feature>
<evidence type="ECO:0000256" key="3">
    <source>
        <dbReference type="ARBA" id="ARBA00023027"/>
    </source>
</evidence>
<dbReference type="Proteomes" id="UP000243052">
    <property type="component" value="Chromosome iii"/>
</dbReference>
<dbReference type="InterPro" id="IPR016161">
    <property type="entry name" value="Ald_DH/histidinol_DH"/>
</dbReference>
<comment type="similarity">
    <text evidence="1 5">Belongs to the aldehyde dehydrogenase family.</text>
</comment>
<dbReference type="FunFam" id="3.40.605.10:FF:000026">
    <property type="entry name" value="Aldehyde dehydrogenase, putative"/>
    <property type="match status" value="1"/>
</dbReference>
<dbReference type="FunFam" id="3.40.309.10:FF:000012">
    <property type="entry name" value="Betaine aldehyde dehydrogenase"/>
    <property type="match status" value="1"/>
</dbReference>
<dbReference type="FunFam" id="3.40.605.10:FF:000001">
    <property type="entry name" value="Aldehyde dehydrogenase 1"/>
    <property type="match status" value="1"/>
</dbReference>
<dbReference type="RefSeq" id="XP_017987045.1">
    <property type="nucleotide sequence ID" value="XM_018131067.1"/>
</dbReference>
<dbReference type="EMBL" id="CP014243">
    <property type="protein sequence ID" value="AMD20049.1"/>
    <property type="molecule type" value="Genomic_DNA"/>
</dbReference>
<dbReference type="InterPro" id="IPR016160">
    <property type="entry name" value="Ald_DH_CS_CYS"/>
</dbReference>
<gene>
    <name evidence="7" type="ORF">AW171_hschr31919</name>
</gene>
<organism evidence="7 8">
    <name type="scientific">Eremothecium sinecaudum</name>
    <dbReference type="NCBI Taxonomy" id="45286"/>
    <lineage>
        <taxon>Eukaryota</taxon>
        <taxon>Fungi</taxon>
        <taxon>Dikarya</taxon>
        <taxon>Ascomycota</taxon>
        <taxon>Saccharomycotina</taxon>
        <taxon>Saccharomycetes</taxon>
        <taxon>Saccharomycetales</taxon>
        <taxon>Saccharomycetaceae</taxon>
        <taxon>Eremothecium</taxon>
    </lineage>
</organism>
<keyword evidence="8" id="KW-1185">Reference proteome</keyword>
<evidence type="ECO:0000313" key="7">
    <source>
        <dbReference type="EMBL" id="AMD20049.1"/>
    </source>
</evidence>
<evidence type="ECO:0000256" key="2">
    <source>
        <dbReference type="ARBA" id="ARBA00023002"/>
    </source>
</evidence>
<dbReference type="GO" id="GO:0004029">
    <property type="term" value="F:aldehyde dehydrogenase (NAD+) activity"/>
    <property type="evidence" value="ECO:0007669"/>
    <property type="project" value="TreeGrafter"/>
</dbReference>
<dbReference type="PANTHER" id="PTHR43720">
    <property type="entry name" value="2-AMINOMUCONIC SEMIALDEHYDE DEHYDROGENASE"/>
    <property type="match status" value="1"/>
</dbReference>
<dbReference type="InterPro" id="IPR029510">
    <property type="entry name" value="Ald_DH_CS_GLU"/>
</dbReference>
<dbReference type="PROSITE" id="PS00687">
    <property type="entry name" value="ALDEHYDE_DEHYDR_GLU"/>
    <property type="match status" value="1"/>
</dbReference>
<keyword evidence="3" id="KW-0520">NAD</keyword>
<proteinExistence type="inferred from homology"/>
<dbReference type="InterPro" id="IPR015590">
    <property type="entry name" value="Aldehyde_DH_dom"/>
</dbReference>
<dbReference type="Gene3D" id="3.40.309.10">
    <property type="entry name" value="Aldehyde Dehydrogenase, Chain A, domain 2"/>
    <property type="match status" value="1"/>
</dbReference>
<evidence type="ECO:0000259" key="6">
    <source>
        <dbReference type="Pfam" id="PF00171"/>
    </source>
</evidence>
<protein>
    <submittedName>
        <fullName evidence="7">HCL102Cp</fullName>
    </submittedName>
</protein>
<dbReference type="Pfam" id="PF00171">
    <property type="entry name" value="Aldedh"/>
    <property type="match status" value="1"/>
</dbReference>
<dbReference type="PROSITE" id="PS00070">
    <property type="entry name" value="ALDEHYDE_DEHYDR_CYS"/>
    <property type="match status" value="1"/>
</dbReference>
<dbReference type="AlphaFoldDB" id="A0A0X8HRE3"/>